<protein>
    <submittedName>
        <fullName evidence="2">PfaD family protein</fullName>
    </submittedName>
</protein>
<dbReference type="EMBL" id="CP010978">
    <property type="protein sequence ID" value="AJQ25412.1"/>
    <property type="molecule type" value="Genomic_DNA"/>
</dbReference>
<dbReference type="STRING" id="1192197.JBW_00058"/>
<dbReference type="CDD" id="cd04742">
    <property type="entry name" value="NPD_FabD"/>
    <property type="match status" value="1"/>
</dbReference>
<reference evidence="3" key="2">
    <citation type="submission" date="2015-02" db="EMBL/GenBank/DDBJ databases">
        <title>Complete Genome Sequence of Pelosinus fermentans JBW45.</title>
        <authorList>
            <person name="De Leon K.B."/>
            <person name="Utturkar S.M."/>
            <person name="Camilleri L.B."/>
            <person name="Arkin A.P."/>
            <person name="Fields M.W."/>
            <person name="Brown S.D."/>
            <person name="Wall J.D."/>
        </authorList>
    </citation>
    <scope>NUCLEOTIDE SEQUENCE [LARGE SCALE GENOMIC DNA]</scope>
    <source>
        <strain evidence="3">JBW45</strain>
    </source>
</reference>
<evidence type="ECO:0000259" key="1">
    <source>
        <dbReference type="Pfam" id="PF21607"/>
    </source>
</evidence>
<dbReference type="KEGG" id="pft:JBW_00058"/>
<name>I8TNA9_9FIRM</name>
<dbReference type="RefSeq" id="WP_007960985.1">
    <property type="nucleotide sequence ID" value="NZ_CP010978.1"/>
</dbReference>
<dbReference type="HOGENOM" id="CLU_040029_0_0_9"/>
<organism evidence="2 3">
    <name type="scientific">Pelosinus fermentans JBW45</name>
    <dbReference type="NCBI Taxonomy" id="1192197"/>
    <lineage>
        <taxon>Bacteria</taxon>
        <taxon>Bacillati</taxon>
        <taxon>Bacillota</taxon>
        <taxon>Negativicutes</taxon>
        <taxon>Selenomonadales</taxon>
        <taxon>Sporomusaceae</taxon>
        <taxon>Pelosinus</taxon>
    </lineage>
</organism>
<dbReference type="SUPFAM" id="SSF51412">
    <property type="entry name" value="Inosine monophosphate dehydrogenase (IMPDH)"/>
    <property type="match status" value="1"/>
</dbReference>
<dbReference type="Pfam" id="PF21607">
    <property type="entry name" value="FabD_helical_ins"/>
    <property type="match status" value="1"/>
</dbReference>
<dbReference type="Pfam" id="PF03060">
    <property type="entry name" value="NMO"/>
    <property type="match status" value="1"/>
</dbReference>
<dbReference type="PANTHER" id="PTHR32332">
    <property type="entry name" value="2-NITROPROPANE DIOXYGENASE"/>
    <property type="match status" value="1"/>
</dbReference>
<dbReference type="Gene3D" id="3.20.20.70">
    <property type="entry name" value="Aldolase class I"/>
    <property type="match status" value="1"/>
</dbReference>
<dbReference type="AlphaFoldDB" id="I8TNA9"/>
<sequence>MSIPIMEVEKKDSLVSDEEEKASGNVNYGNISPASLGSVQFKKDYNLKYAYVAGGMYRGVAGKEMVVKIGKEGMIGFLGTGGMELSQIGAAIQYIQKELSLGQPYGLNLLHKPSDLAMEEKTVDLFLSYGVKNIEAAAFLSITPALVKYRVQGLTRDQSGRIITVNKIIAKVSRPEVAQAFLSPASEKILSKLMDENKITPEEAGLAKEIPMADDICVEADSGGHTDSGVSFVLMPAMIKLRNEMMEKYQYHKQVRVGAAGGIGTPEAAAAAFMLGADFILTGSINQCTVEAVTSDTVKDLLQQINIQDTEYAPAGDMFELGAKVQVLKKGVFFPSRANKLYDLYRHHNSLHEIDEKTRLQIQEKYFKRSFEEVYNDVKSFYPASEIEKAECNPKHKMALIFKWYFGYSSRLALSGSEESRVDYQVHCGPALGAFNQWVKGTDLENWRNRHVDKIATKLLIETAQLLNQRYSTFHNYSLSEFKSTDNKS</sequence>
<dbReference type="InterPro" id="IPR049489">
    <property type="entry name" value="FabD-like_helical_ins"/>
</dbReference>
<accession>I8TNA9</accession>
<reference evidence="2 3" key="1">
    <citation type="journal article" date="2015" name="Genome Announc.">
        <title>Complete Genome Sequence of Pelosinus fermentans JBW45, a Member of a Remarkably Competitive Group of Negativicutes in the Firmicutes Phylum.</title>
        <authorList>
            <person name="De Leon K.B."/>
            <person name="Utturkar S.M."/>
            <person name="Camilleri L.B."/>
            <person name="Elias D.A."/>
            <person name="Arkin A.P."/>
            <person name="Fields M.W."/>
            <person name="Brown S.D."/>
            <person name="Wall J.D."/>
        </authorList>
    </citation>
    <scope>NUCLEOTIDE SEQUENCE [LARGE SCALE GENOMIC DNA]</scope>
    <source>
        <strain evidence="2 3">JBW45</strain>
    </source>
</reference>
<dbReference type="PANTHER" id="PTHR32332:SF20">
    <property type="entry name" value="2-NITROPROPANE DIOXYGENASE-LIKE PROTEIN"/>
    <property type="match status" value="1"/>
</dbReference>
<gene>
    <name evidence="2" type="ORF">JBW_00058</name>
</gene>
<evidence type="ECO:0000313" key="2">
    <source>
        <dbReference type="EMBL" id="AJQ25412.1"/>
    </source>
</evidence>
<feature type="domain" description="[Acyl-carrier-protein] S-malonyltransferase-like inserted helical" evidence="1">
    <location>
        <begin position="348"/>
        <end position="424"/>
    </location>
</feature>
<proteinExistence type="predicted"/>
<dbReference type="InterPro" id="IPR014179">
    <property type="entry name" value="PfaD-like_TIM-barrel"/>
</dbReference>
<dbReference type="NCBIfam" id="TIGR02814">
    <property type="entry name" value="pfaD_fam"/>
    <property type="match status" value="1"/>
</dbReference>
<dbReference type="Proteomes" id="UP000005361">
    <property type="component" value="Chromosome"/>
</dbReference>
<evidence type="ECO:0000313" key="3">
    <source>
        <dbReference type="Proteomes" id="UP000005361"/>
    </source>
</evidence>
<dbReference type="InterPro" id="IPR013785">
    <property type="entry name" value="Aldolase_TIM"/>
</dbReference>